<proteinExistence type="predicted"/>
<evidence type="ECO:0000313" key="2">
    <source>
        <dbReference type="EMBL" id="OSM05213.1"/>
    </source>
</evidence>
<dbReference type="Gene3D" id="2.10.109.10">
    <property type="entry name" value="Umud Fragment, subunit A"/>
    <property type="match status" value="1"/>
</dbReference>
<dbReference type="InterPro" id="IPR015927">
    <property type="entry name" value="Peptidase_S24_S26A/B/C"/>
</dbReference>
<dbReference type="AlphaFoldDB" id="A0A1Y2K6N7"/>
<dbReference type="InterPro" id="IPR036286">
    <property type="entry name" value="LexA/Signal_pep-like_sf"/>
</dbReference>
<feature type="domain" description="Peptidase S24/S26A/S26B/S26C" evidence="1">
    <location>
        <begin position="3"/>
        <end position="89"/>
    </location>
</feature>
<organism evidence="2 3">
    <name type="scientific">Magnetofaba australis IT-1</name>
    <dbReference type="NCBI Taxonomy" id="1434232"/>
    <lineage>
        <taxon>Bacteria</taxon>
        <taxon>Pseudomonadati</taxon>
        <taxon>Pseudomonadota</taxon>
        <taxon>Magnetococcia</taxon>
        <taxon>Magnetococcales</taxon>
        <taxon>Magnetococcaceae</taxon>
        <taxon>Magnetofaba</taxon>
    </lineage>
</organism>
<dbReference type="Proteomes" id="UP000194003">
    <property type="component" value="Unassembled WGS sequence"/>
</dbReference>
<name>A0A1Y2K6N7_9PROT</name>
<sequence>MIGESMEPEFSDKDIIIVDPSAEVAPGQRNYVVAIVPDHSGAPMTLDANVRPTFKEYVMDGGMKFLKPLNPRYPMVQVQDEIILLGVVVSKYKEYR</sequence>
<accession>A0A1Y2K6N7</accession>
<keyword evidence="3" id="KW-1185">Reference proteome</keyword>
<gene>
    <name evidence="2" type="ORF">MAIT1_03374</name>
</gene>
<dbReference type="Pfam" id="PF00717">
    <property type="entry name" value="Peptidase_S24"/>
    <property type="match status" value="1"/>
</dbReference>
<dbReference type="STRING" id="1434232.MAIT1_03374"/>
<comment type="caution">
    <text evidence="2">The sequence shown here is derived from an EMBL/GenBank/DDBJ whole genome shotgun (WGS) entry which is preliminary data.</text>
</comment>
<dbReference type="InterPro" id="IPR039418">
    <property type="entry name" value="LexA-like"/>
</dbReference>
<reference evidence="2 3" key="1">
    <citation type="journal article" date="2016" name="BMC Genomics">
        <title>Combined genomic and structural analyses of a cultured magnetotactic bacterium reveals its niche adaptation to a dynamic environment.</title>
        <authorList>
            <person name="Araujo A.C."/>
            <person name="Morillo V."/>
            <person name="Cypriano J."/>
            <person name="Teixeira L.C."/>
            <person name="Leao P."/>
            <person name="Lyra S."/>
            <person name="Almeida L.G."/>
            <person name="Bazylinski D.A."/>
            <person name="Vasconcellos A.T."/>
            <person name="Abreu F."/>
            <person name="Lins U."/>
        </authorList>
    </citation>
    <scope>NUCLEOTIDE SEQUENCE [LARGE SCALE GENOMIC DNA]</scope>
    <source>
        <strain evidence="2 3">IT-1</strain>
    </source>
</reference>
<evidence type="ECO:0000259" key="1">
    <source>
        <dbReference type="Pfam" id="PF00717"/>
    </source>
</evidence>
<evidence type="ECO:0000313" key="3">
    <source>
        <dbReference type="Proteomes" id="UP000194003"/>
    </source>
</evidence>
<dbReference type="CDD" id="cd06529">
    <property type="entry name" value="S24_LexA-like"/>
    <property type="match status" value="1"/>
</dbReference>
<dbReference type="EMBL" id="LVJN01000018">
    <property type="protein sequence ID" value="OSM05213.1"/>
    <property type="molecule type" value="Genomic_DNA"/>
</dbReference>
<dbReference type="SUPFAM" id="SSF51306">
    <property type="entry name" value="LexA/Signal peptidase"/>
    <property type="match status" value="1"/>
</dbReference>
<protein>
    <recommendedName>
        <fullName evidence="1">Peptidase S24/S26A/S26B/S26C domain-containing protein</fullName>
    </recommendedName>
</protein>